<accession>A0AAD1X9E8</accession>
<keyword evidence="9" id="KW-0961">Cell wall biogenesis/degradation</keyword>
<keyword evidence="13" id="KW-1185">Reference proteome</keyword>
<dbReference type="SUPFAM" id="SSF53448">
    <property type="entry name" value="Nucleotide-diphospho-sugar transferases"/>
    <property type="match status" value="1"/>
</dbReference>
<evidence type="ECO:0000256" key="6">
    <source>
        <dbReference type="ARBA" id="ARBA00022692"/>
    </source>
</evidence>
<gene>
    <name evidence="12" type="ORF">ECRASSUSDP1_LOCUS9338</name>
</gene>
<dbReference type="GO" id="GO:0006031">
    <property type="term" value="P:chitin biosynthetic process"/>
    <property type="evidence" value="ECO:0007669"/>
    <property type="project" value="TreeGrafter"/>
</dbReference>
<evidence type="ECO:0000256" key="5">
    <source>
        <dbReference type="ARBA" id="ARBA00022679"/>
    </source>
</evidence>
<dbReference type="Proteomes" id="UP001295684">
    <property type="component" value="Unassembled WGS sequence"/>
</dbReference>
<evidence type="ECO:0000256" key="8">
    <source>
        <dbReference type="ARBA" id="ARBA00023136"/>
    </source>
</evidence>
<feature type="compositionally biased region" description="Basic and acidic residues" evidence="10">
    <location>
        <begin position="906"/>
        <end position="929"/>
    </location>
</feature>
<evidence type="ECO:0000256" key="9">
    <source>
        <dbReference type="ARBA" id="ARBA00023316"/>
    </source>
</evidence>
<keyword evidence="4" id="KW-0328">Glycosyltransferase</keyword>
<keyword evidence="6 11" id="KW-0812">Transmembrane</keyword>
<feature type="compositionally biased region" description="Polar residues" evidence="10">
    <location>
        <begin position="893"/>
        <end position="904"/>
    </location>
</feature>
<dbReference type="InterPro" id="IPR029044">
    <property type="entry name" value="Nucleotide-diphossugar_trans"/>
</dbReference>
<evidence type="ECO:0000256" key="7">
    <source>
        <dbReference type="ARBA" id="ARBA00022989"/>
    </source>
</evidence>
<dbReference type="GO" id="GO:0071555">
    <property type="term" value="P:cell wall organization"/>
    <property type="evidence" value="ECO:0007669"/>
    <property type="project" value="UniProtKB-KW"/>
</dbReference>
<dbReference type="PANTHER" id="PTHR22914:SF9">
    <property type="entry name" value="CHITIN SYNTHASE 1"/>
    <property type="match status" value="1"/>
</dbReference>
<evidence type="ECO:0000256" key="1">
    <source>
        <dbReference type="ARBA" id="ARBA00004651"/>
    </source>
</evidence>
<keyword evidence="8 11" id="KW-0472">Membrane</keyword>
<evidence type="ECO:0000313" key="13">
    <source>
        <dbReference type="Proteomes" id="UP001295684"/>
    </source>
</evidence>
<dbReference type="AlphaFoldDB" id="A0AAD1X9E8"/>
<keyword evidence="7 11" id="KW-1133">Transmembrane helix</keyword>
<dbReference type="Pfam" id="PF01644">
    <property type="entry name" value="Chitin_synth_1"/>
    <property type="match status" value="2"/>
</dbReference>
<feature type="transmembrane region" description="Helical" evidence="11">
    <location>
        <begin position="523"/>
        <end position="549"/>
    </location>
</feature>
<organism evidence="12 13">
    <name type="scientific">Euplotes crassus</name>
    <dbReference type="NCBI Taxonomy" id="5936"/>
    <lineage>
        <taxon>Eukaryota</taxon>
        <taxon>Sar</taxon>
        <taxon>Alveolata</taxon>
        <taxon>Ciliophora</taxon>
        <taxon>Intramacronucleata</taxon>
        <taxon>Spirotrichea</taxon>
        <taxon>Hypotrichia</taxon>
        <taxon>Euplotida</taxon>
        <taxon>Euplotidae</taxon>
        <taxon>Moneuplotes</taxon>
    </lineage>
</organism>
<evidence type="ECO:0000313" key="12">
    <source>
        <dbReference type="EMBL" id="CAI2368049.1"/>
    </source>
</evidence>
<evidence type="ECO:0000256" key="4">
    <source>
        <dbReference type="ARBA" id="ARBA00022676"/>
    </source>
</evidence>
<keyword evidence="3" id="KW-1003">Cell membrane</keyword>
<reference evidence="12" key="1">
    <citation type="submission" date="2023-07" db="EMBL/GenBank/DDBJ databases">
        <authorList>
            <consortium name="AG Swart"/>
            <person name="Singh M."/>
            <person name="Singh A."/>
            <person name="Seah K."/>
            <person name="Emmerich C."/>
        </authorList>
    </citation>
    <scope>NUCLEOTIDE SEQUENCE</scope>
    <source>
        <strain evidence="12">DP1</strain>
    </source>
</reference>
<evidence type="ECO:0000256" key="11">
    <source>
        <dbReference type="SAM" id="Phobius"/>
    </source>
</evidence>
<feature type="transmembrane region" description="Helical" evidence="11">
    <location>
        <begin position="629"/>
        <end position="650"/>
    </location>
</feature>
<feature type="compositionally biased region" description="Polar residues" evidence="10">
    <location>
        <begin position="837"/>
        <end position="847"/>
    </location>
</feature>
<keyword evidence="5" id="KW-0808">Transferase</keyword>
<feature type="transmembrane region" description="Helical" evidence="11">
    <location>
        <begin position="744"/>
        <end position="769"/>
    </location>
</feature>
<comment type="caution">
    <text evidence="12">The sequence shown here is derived from an EMBL/GenBank/DDBJ whole genome shotgun (WGS) entry which is preliminary data.</text>
</comment>
<feature type="transmembrane region" description="Helical" evidence="11">
    <location>
        <begin position="576"/>
        <end position="595"/>
    </location>
</feature>
<protein>
    <recommendedName>
        <fullName evidence="2">chitin synthase</fullName>
        <ecNumber evidence="2">2.4.1.16</ecNumber>
    </recommendedName>
</protein>
<evidence type="ECO:0000256" key="10">
    <source>
        <dbReference type="SAM" id="MobiDB-lite"/>
    </source>
</evidence>
<feature type="transmembrane region" description="Helical" evidence="11">
    <location>
        <begin position="602"/>
        <end position="623"/>
    </location>
</feature>
<evidence type="ECO:0000256" key="3">
    <source>
        <dbReference type="ARBA" id="ARBA00022475"/>
    </source>
</evidence>
<feature type="transmembrane region" description="Helical" evidence="11">
    <location>
        <begin position="719"/>
        <end position="737"/>
    </location>
</feature>
<dbReference type="PANTHER" id="PTHR22914">
    <property type="entry name" value="CHITIN SYNTHASE"/>
    <property type="match status" value="1"/>
</dbReference>
<dbReference type="EC" id="2.4.1.16" evidence="2"/>
<feature type="region of interest" description="Disordered" evidence="10">
    <location>
        <begin position="835"/>
        <end position="957"/>
    </location>
</feature>
<sequence length="957" mass="109563">MKTNCSRISKVSNDPNYTLNSIKNEVETATKIMNQGLRRELEYQPLALLNIRKKIEKQQKNGKKILTKVTWPYLREHQGDPSDEDIEASKLDLIDSTTILGKQINDGVKLLICITLYNEPYYQLIESLIGVYRNYFELCKKDKSYENQVSIVIIADGFDTFDSVKTGDMKLSEQLAKAGIYDETKMIPNYLAIDKDGKKIKKEPVALSFMSKIKNIMAEGDNVLNMNFDTHNLIHCFSKLMTFEQFFQGLDEHTQKYMQVDGYHPLHYLYGDILKGAVKNKIFSSLPLNVHFAVKHFNRGKIESHLWYFKGFCQAINPKYCHILDAGTIATPKSFSTITLYMDCHKQVGGACGEIEVILPTYNEDGTPISFVKSFLLRAQYVEYKLSHYVDKAAESLFGFVSVLPGAFSCFRFKAIKGEPLDRFLQGKTLTDPNNDSYPDCYLANQFLAEDRIMCLEIIAKENDNNIIKYVPGCKALTDAPSSLSSFIKQRRRWFNGSTFASFHVIKNMCRTWKRDNSCLRNLFFMILYVYMLSNVLLGFILVGLYYAAFSIFLRSVLPSDDCISVSDAANVLENLYLVFLFFCFIICTAVKIQWAEIHFRICSFIMGLFSLLMFITLIAGIVQEDISGLSLIFIAIVVLVIIVPLILHLPQLKLLDFIKGTLYSFFLIPTYINIMIIFAISNIHDVSWGSRPKGADITISSLKKMNMTNDYENFRSRFLLFWVLINATAGWSVVYLSREGQDIYLAIVSGILAGVVGLKFLLSLLHVIQSTYNNWKVKRYLKREGKEERIFIPDPEETHLLFNPFQKKTHSISNPTIETALEGMEALVSLSENDKSTFQTPDSPKSQSEETSRPKSRNIKRPQIQEDSSDEEEKKHNPFQRIPHRRDKIKSTPKQNSTFQNSAEDSSREISREHRSHSHSLEENKDSSNTRLPILRHPTDTFDSRTSFSTPLTDSD</sequence>
<dbReference type="GO" id="GO:0005886">
    <property type="term" value="C:plasma membrane"/>
    <property type="evidence" value="ECO:0007669"/>
    <property type="project" value="UniProtKB-SubCell"/>
</dbReference>
<feature type="transmembrane region" description="Helical" evidence="11">
    <location>
        <begin position="662"/>
        <end position="684"/>
    </location>
</feature>
<dbReference type="GO" id="GO:0004100">
    <property type="term" value="F:chitin synthase activity"/>
    <property type="evidence" value="ECO:0007669"/>
    <property type="project" value="UniProtKB-EC"/>
</dbReference>
<dbReference type="InterPro" id="IPR004835">
    <property type="entry name" value="Chitin_synth"/>
</dbReference>
<proteinExistence type="predicted"/>
<evidence type="ECO:0000256" key="2">
    <source>
        <dbReference type="ARBA" id="ARBA00012543"/>
    </source>
</evidence>
<comment type="subcellular location">
    <subcellularLocation>
        <location evidence="1">Cell membrane</location>
        <topology evidence="1">Multi-pass membrane protein</topology>
    </subcellularLocation>
</comment>
<dbReference type="EMBL" id="CAMPGE010009176">
    <property type="protein sequence ID" value="CAI2368049.1"/>
    <property type="molecule type" value="Genomic_DNA"/>
</dbReference>
<name>A0AAD1X9E8_EUPCR</name>